<dbReference type="GO" id="GO:0008977">
    <property type="term" value="F:prephenate dehydrogenase (NAD+) activity"/>
    <property type="evidence" value="ECO:0007669"/>
    <property type="project" value="UniProtKB-EC"/>
</dbReference>
<gene>
    <name evidence="11" type="ORF">CMN54_01525</name>
</gene>
<organism evidence="11 12">
    <name type="scientific">SAR324 cluster bacterium</name>
    <dbReference type="NCBI Taxonomy" id="2024889"/>
    <lineage>
        <taxon>Bacteria</taxon>
        <taxon>Deltaproteobacteria</taxon>
        <taxon>SAR324 cluster</taxon>
    </lineage>
</organism>
<sequence length="290" mass="32315">MTESSNPGFQQIAIVGLGLIGGSLALDLRRLHLAEHLLGYDQRSHHCEEALHRNLIDSVSMHFDEKLRHADLIILATPVSSFPQVLHSIRSQLGPRTLLSDVGSVKSPLLSTIQDCPELIPRFVGGHPIAGGERFGPTSARTHLFEGKRFILTPSDATPLKVTQRLQLLWEALGSNVTVMNAAQHDQIFAAVSHLPHLIAYASIQAIIGSDQEEVLRFSGAGLKDFSRIASSSPEMWTDIFLENKEHLLPRLRHLKELLGQLDDHLEHANREKLQQFLQQAKFARDQWIG</sequence>
<evidence type="ECO:0000256" key="6">
    <source>
        <dbReference type="ARBA" id="ARBA00023002"/>
    </source>
</evidence>
<dbReference type="GO" id="GO:0006571">
    <property type="term" value="P:tyrosine biosynthetic process"/>
    <property type="evidence" value="ECO:0007669"/>
    <property type="project" value="UniProtKB-KW"/>
</dbReference>
<comment type="similarity">
    <text evidence="2">Belongs to the prephenate/arogenate dehydrogenase family.</text>
</comment>
<dbReference type="FunFam" id="1.10.3660.10:FF:000003">
    <property type="entry name" value="Prephenate dehydrogenase"/>
    <property type="match status" value="1"/>
</dbReference>
<evidence type="ECO:0000256" key="4">
    <source>
        <dbReference type="ARBA" id="ARBA00022498"/>
    </source>
</evidence>
<dbReference type="GO" id="GO:0004665">
    <property type="term" value="F:prephenate dehydrogenase (NADP+) activity"/>
    <property type="evidence" value="ECO:0007669"/>
    <property type="project" value="InterPro"/>
</dbReference>
<keyword evidence="7" id="KW-0520">NAD</keyword>
<dbReference type="InterPro" id="IPR003099">
    <property type="entry name" value="Prephen_DH"/>
</dbReference>
<dbReference type="InterPro" id="IPR046825">
    <property type="entry name" value="PDH_C"/>
</dbReference>
<keyword evidence="4" id="KW-0827">Tyrosine biosynthesis</keyword>
<dbReference type="InterPro" id="IPR036291">
    <property type="entry name" value="NAD(P)-bd_dom_sf"/>
</dbReference>
<evidence type="ECO:0000256" key="5">
    <source>
        <dbReference type="ARBA" id="ARBA00022605"/>
    </source>
</evidence>
<evidence type="ECO:0000256" key="2">
    <source>
        <dbReference type="ARBA" id="ARBA00007964"/>
    </source>
</evidence>
<dbReference type="GO" id="GO:0070403">
    <property type="term" value="F:NAD+ binding"/>
    <property type="evidence" value="ECO:0007669"/>
    <property type="project" value="InterPro"/>
</dbReference>
<keyword evidence="6" id="KW-0560">Oxidoreductase</keyword>
<dbReference type="Gene3D" id="3.40.50.720">
    <property type="entry name" value="NAD(P)-binding Rossmann-like Domain"/>
    <property type="match status" value="1"/>
</dbReference>
<dbReference type="AlphaFoldDB" id="A0A2D6YG16"/>
<reference evidence="12" key="1">
    <citation type="submission" date="2017-09" db="EMBL/GenBank/DDBJ databases">
        <title>The Reconstruction of 2,631 Draft Metagenome-Assembled Genomes from the Global Oceans.</title>
        <authorList>
            <person name="Tully B.J."/>
            <person name="Graham E.D."/>
            <person name="Heidelberg J.F."/>
        </authorList>
    </citation>
    <scope>NUCLEOTIDE SEQUENCE [LARGE SCALE GENOMIC DNA]</scope>
</reference>
<accession>A0A2D6YG16</accession>
<feature type="domain" description="Prephenate/arogenate dehydrogenase" evidence="10">
    <location>
        <begin position="10"/>
        <end position="290"/>
    </location>
</feature>
<dbReference type="PANTHER" id="PTHR21363">
    <property type="entry name" value="PREPHENATE DEHYDROGENASE"/>
    <property type="match status" value="1"/>
</dbReference>
<evidence type="ECO:0000256" key="9">
    <source>
        <dbReference type="ARBA" id="ARBA00049260"/>
    </source>
</evidence>
<evidence type="ECO:0000256" key="1">
    <source>
        <dbReference type="ARBA" id="ARBA00005067"/>
    </source>
</evidence>
<dbReference type="Pfam" id="PF20463">
    <property type="entry name" value="PDH_C"/>
    <property type="match status" value="1"/>
</dbReference>
<evidence type="ECO:0000256" key="3">
    <source>
        <dbReference type="ARBA" id="ARBA00012068"/>
    </source>
</evidence>
<dbReference type="InterPro" id="IPR046826">
    <property type="entry name" value="PDH_N"/>
</dbReference>
<dbReference type="Gene3D" id="1.10.3660.10">
    <property type="entry name" value="6-phosphogluconate dehydrogenase C-terminal like domain"/>
    <property type="match status" value="1"/>
</dbReference>
<keyword evidence="5" id="KW-0028">Amino-acid biosynthesis</keyword>
<dbReference type="Proteomes" id="UP000226525">
    <property type="component" value="Unassembled WGS sequence"/>
</dbReference>
<dbReference type="SUPFAM" id="SSF51735">
    <property type="entry name" value="NAD(P)-binding Rossmann-fold domains"/>
    <property type="match status" value="1"/>
</dbReference>
<dbReference type="InterPro" id="IPR008927">
    <property type="entry name" value="6-PGluconate_DH-like_C_sf"/>
</dbReference>
<dbReference type="PANTHER" id="PTHR21363:SF0">
    <property type="entry name" value="PREPHENATE DEHYDROGENASE [NADP(+)]"/>
    <property type="match status" value="1"/>
</dbReference>
<proteinExistence type="inferred from homology"/>
<dbReference type="Pfam" id="PF02153">
    <property type="entry name" value="PDH_N"/>
    <property type="match status" value="1"/>
</dbReference>
<name>A0A2D6YG16_9DELT</name>
<comment type="caution">
    <text evidence="11">The sequence shown here is derived from an EMBL/GenBank/DDBJ whole genome shotgun (WGS) entry which is preliminary data.</text>
</comment>
<evidence type="ECO:0000259" key="10">
    <source>
        <dbReference type="PROSITE" id="PS51176"/>
    </source>
</evidence>
<dbReference type="PROSITE" id="PS51176">
    <property type="entry name" value="PDH_ADH"/>
    <property type="match status" value="1"/>
</dbReference>
<dbReference type="EMBL" id="NZEX01000014">
    <property type="protein sequence ID" value="MAH62132.1"/>
    <property type="molecule type" value="Genomic_DNA"/>
</dbReference>
<evidence type="ECO:0000313" key="11">
    <source>
        <dbReference type="EMBL" id="MAH62132.1"/>
    </source>
</evidence>
<evidence type="ECO:0000256" key="7">
    <source>
        <dbReference type="ARBA" id="ARBA00023027"/>
    </source>
</evidence>
<keyword evidence="8" id="KW-0057">Aromatic amino acid biosynthesis</keyword>
<evidence type="ECO:0000313" key="12">
    <source>
        <dbReference type="Proteomes" id="UP000226525"/>
    </source>
</evidence>
<evidence type="ECO:0000256" key="8">
    <source>
        <dbReference type="ARBA" id="ARBA00023141"/>
    </source>
</evidence>
<comment type="catalytic activity">
    <reaction evidence="9">
        <text>prephenate + NAD(+) = 3-(4-hydroxyphenyl)pyruvate + CO2 + NADH</text>
        <dbReference type="Rhea" id="RHEA:13869"/>
        <dbReference type="ChEBI" id="CHEBI:16526"/>
        <dbReference type="ChEBI" id="CHEBI:29934"/>
        <dbReference type="ChEBI" id="CHEBI:36242"/>
        <dbReference type="ChEBI" id="CHEBI:57540"/>
        <dbReference type="ChEBI" id="CHEBI:57945"/>
        <dbReference type="EC" id="1.3.1.12"/>
    </reaction>
</comment>
<dbReference type="EC" id="1.3.1.12" evidence="3"/>
<comment type="pathway">
    <text evidence="1">Amino-acid biosynthesis; L-tyrosine biosynthesis; (4-hydroxyphenyl)pyruvate from prephenate (NAD(+) route): step 1/1.</text>
</comment>
<dbReference type="SUPFAM" id="SSF48179">
    <property type="entry name" value="6-phosphogluconate dehydrogenase C-terminal domain-like"/>
    <property type="match status" value="1"/>
</dbReference>
<protein>
    <recommendedName>
        <fullName evidence="3">prephenate dehydrogenase</fullName>
        <ecNumber evidence="3">1.3.1.12</ecNumber>
    </recommendedName>
</protein>
<dbReference type="FunFam" id="3.40.50.720:FF:000208">
    <property type="entry name" value="Prephenate dehydrogenase"/>
    <property type="match status" value="1"/>
</dbReference>
<dbReference type="InterPro" id="IPR050812">
    <property type="entry name" value="Preph/Arog_dehydrog"/>
</dbReference>